<proteinExistence type="predicted"/>
<organism evidence="1 2">
    <name type="scientific">Candidatus Kerfeldbacteria bacterium CG_4_10_14_0_8_um_filter_42_10</name>
    <dbReference type="NCBI Taxonomy" id="2014248"/>
    <lineage>
        <taxon>Bacteria</taxon>
        <taxon>Candidatus Kerfeldiibacteriota</taxon>
    </lineage>
</organism>
<evidence type="ECO:0000313" key="2">
    <source>
        <dbReference type="Proteomes" id="UP000230779"/>
    </source>
</evidence>
<dbReference type="InterPro" id="IPR033469">
    <property type="entry name" value="CYTH-like_dom_sf"/>
</dbReference>
<dbReference type="EMBL" id="PFMD01000077">
    <property type="protein sequence ID" value="PIY95552.1"/>
    <property type="molecule type" value="Genomic_DNA"/>
</dbReference>
<accession>A0A2M7RG71</accession>
<comment type="caution">
    <text evidence="1">The sequence shown here is derived from an EMBL/GenBank/DDBJ whole genome shotgun (WGS) entry which is preliminary data.</text>
</comment>
<gene>
    <name evidence="1" type="ORF">COY66_06370</name>
</gene>
<dbReference type="SUPFAM" id="SSF55154">
    <property type="entry name" value="CYTH-like phosphatases"/>
    <property type="match status" value="1"/>
</dbReference>
<sequence>MGLPKKQKSPEQKQPREIEAKIINLGDPKSFLKRLQEQGGVLITERRLLRDIGFKFEKELEHIVDLSFDSTGIGDIDRFKEMLQMLGIKIVFEDSNAQRMNLKAGPDILIRSVRIREENDQLVFSVKEKRDKTKQIDNRIELQVRILKSNPILQLLKKIGYQQYLNIEKYRTSFQLDDCLVELNEGPLSPAWAEIEAKNEEQVYEIAQKLGYQAKDVKGMSDQDYYKLYHPNLTPQALHYLTFDQKND</sequence>
<dbReference type="Gene3D" id="2.40.320.10">
    <property type="entry name" value="Hypothetical Protein Pfu-838710-001"/>
    <property type="match status" value="1"/>
</dbReference>
<name>A0A2M7RG71_9BACT</name>
<dbReference type="AlphaFoldDB" id="A0A2M7RG71"/>
<dbReference type="Proteomes" id="UP000230779">
    <property type="component" value="Unassembled WGS sequence"/>
</dbReference>
<protein>
    <recommendedName>
        <fullName evidence="3">CYTH domain-containing protein</fullName>
    </recommendedName>
</protein>
<evidence type="ECO:0008006" key="3">
    <source>
        <dbReference type="Google" id="ProtNLM"/>
    </source>
</evidence>
<reference evidence="1 2" key="1">
    <citation type="submission" date="2017-09" db="EMBL/GenBank/DDBJ databases">
        <title>Depth-based differentiation of microbial function through sediment-hosted aquifers and enrichment of novel symbionts in the deep terrestrial subsurface.</title>
        <authorList>
            <person name="Probst A.J."/>
            <person name="Ladd B."/>
            <person name="Jarett J.K."/>
            <person name="Geller-Mcgrath D.E."/>
            <person name="Sieber C.M."/>
            <person name="Emerson J.B."/>
            <person name="Anantharaman K."/>
            <person name="Thomas B.C."/>
            <person name="Malmstrom R."/>
            <person name="Stieglmeier M."/>
            <person name="Klingl A."/>
            <person name="Woyke T."/>
            <person name="Ryan C.M."/>
            <person name="Banfield J.F."/>
        </authorList>
    </citation>
    <scope>NUCLEOTIDE SEQUENCE [LARGE SCALE GENOMIC DNA]</scope>
    <source>
        <strain evidence="1">CG_4_10_14_0_8_um_filter_42_10</strain>
    </source>
</reference>
<evidence type="ECO:0000313" key="1">
    <source>
        <dbReference type="EMBL" id="PIY95552.1"/>
    </source>
</evidence>